<dbReference type="OrthoDB" id="6621161at2759"/>
<accession>A0A8S1BMS8</accession>
<feature type="region of interest" description="Disordered" evidence="1">
    <location>
        <begin position="192"/>
        <end position="377"/>
    </location>
</feature>
<evidence type="ECO:0000256" key="1">
    <source>
        <dbReference type="SAM" id="MobiDB-lite"/>
    </source>
</evidence>
<gene>
    <name evidence="2" type="ORF">APLA_LOCUS16188</name>
</gene>
<name>A0A8S1BMS8_ARCPL</name>
<proteinExistence type="predicted"/>
<feature type="compositionally biased region" description="Basic and acidic residues" evidence="1">
    <location>
        <begin position="306"/>
        <end position="325"/>
    </location>
</feature>
<protein>
    <submittedName>
        <fullName evidence="2">Uncharacterized protein</fullName>
    </submittedName>
</protein>
<comment type="caution">
    <text evidence="2">The sequence shown here is derived from an EMBL/GenBank/DDBJ whole genome shotgun (WGS) entry which is preliminary data.</text>
</comment>
<feature type="compositionally biased region" description="Basic residues" evidence="1">
    <location>
        <begin position="233"/>
        <end position="245"/>
    </location>
</feature>
<feature type="compositionally biased region" description="Basic and acidic residues" evidence="1">
    <location>
        <begin position="197"/>
        <end position="232"/>
    </location>
</feature>
<evidence type="ECO:0000313" key="3">
    <source>
        <dbReference type="Proteomes" id="UP000494256"/>
    </source>
</evidence>
<dbReference type="Proteomes" id="UP000494256">
    <property type="component" value="Unassembled WGS sequence"/>
</dbReference>
<feature type="compositionally biased region" description="Basic and acidic residues" evidence="1">
    <location>
        <begin position="268"/>
        <end position="298"/>
    </location>
</feature>
<evidence type="ECO:0000313" key="2">
    <source>
        <dbReference type="EMBL" id="CAB3258254.1"/>
    </source>
</evidence>
<feature type="compositionally biased region" description="Basic residues" evidence="1">
    <location>
        <begin position="255"/>
        <end position="267"/>
    </location>
</feature>
<organism evidence="2 3">
    <name type="scientific">Arctia plantaginis</name>
    <name type="common">Wood tiger moth</name>
    <name type="synonym">Phalaena plantaginis</name>
    <dbReference type="NCBI Taxonomy" id="874455"/>
    <lineage>
        <taxon>Eukaryota</taxon>
        <taxon>Metazoa</taxon>
        <taxon>Ecdysozoa</taxon>
        <taxon>Arthropoda</taxon>
        <taxon>Hexapoda</taxon>
        <taxon>Insecta</taxon>
        <taxon>Pterygota</taxon>
        <taxon>Neoptera</taxon>
        <taxon>Endopterygota</taxon>
        <taxon>Lepidoptera</taxon>
        <taxon>Glossata</taxon>
        <taxon>Ditrysia</taxon>
        <taxon>Noctuoidea</taxon>
        <taxon>Erebidae</taxon>
        <taxon>Arctiinae</taxon>
        <taxon>Arctia</taxon>
    </lineage>
</organism>
<dbReference type="AlphaFoldDB" id="A0A8S1BMS8"/>
<feature type="compositionally biased region" description="Basic and acidic residues" evidence="1">
    <location>
        <begin position="338"/>
        <end position="373"/>
    </location>
</feature>
<feature type="compositionally biased region" description="Basic residues" evidence="1">
    <location>
        <begin position="326"/>
        <end position="337"/>
    </location>
</feature>
<dbReference type="EMBL" id="CADEBD010000620">
    <property type="protein sequence ID" value="CAB3258254.1"/>
    <property type="molecule type" value="Genomic_DNA"/>
</dbReference>
<sequence>MPSCSTSDSSGICTTETKRLETTNEIKPEDKDDNLIKNNIIAMIQSRMNKDAIKKSLDDFTMVRRKTHFSLPGIINNFENVEKDKSVVYPIYRSNNVGINNLKYPNYVATPRSIENDNNFNEINNNDDGPEINSIVHYNEYEDLIDEEAKNDMEYLYNKYKENNFVNVLTHDQETELLKVLRKQSELINNIIRSKSKGKDQSDKKKDAKNSKGSKKEDAKTTKKKDGKDAKTTKKKVSKVAKTTKKKESKDTKTTKKKESKVNKTTKKKESKDTKTTKKKESKDTKKTKEKASKDTKTTKKKKSKATKEKDSGNKQDKKKDDKKEKTKKSTKKTTKKTGKDSKSDGKNKTKTPKKDSKDKNGKKKDDKKETTKKQTTTVKKLTQTLTTTTTTKKPTPKMPKPDVDFDELMAEYEKKIEHAKKLPNYTPFTFETTATTLTAKPTINTTTTTNRPSTVLTILNEMDVRSALRNNPYVKRILQMANRKRQKYLKESLIKIVN</sequence>
<reference evidence="2 3" key="1">
    <citation type="submission" date="2020-04" db="EMBL/GenBank/DDBJ databases">
        <authorList>
            <person name="Wallbank WR R."/>
            <person name="Pardo Diaz C."/>
            <person name="Kozak K."/>
            <person name="Martin S."/>
            <person name="Jiggins C."/>
            <person name="Moest M."/>
            <person name="Warren A I."/>
            <person name="Byers J.R.P. K."/>
            <person name="Montejo-Kovacevich G."/>
            <person name="Yen C E."/>
        </authorList>
    </citation>
    <scope>NUCLEOTIDE SEQUENCE [LARGE SCALE GENOMIC DNA]</scope>
</reference>